<organism evidence="2 3">
    <name type="scientific">Costertonia aggregata</name>
    <dbReference type="NCBI Taxonomy" id="343403"/>
    <lineage>
        <taxon>Bacteria</taxon>
        <taxon>Pseudomonadati</taxon>
        <taxon>Bacteroidota</taxon>
        <taxon>Flavobacteriia</taxon>
        <taxon>Flavobacteriales</taxon>
        <taxon>Flavobacteriaceae</taxon>
        <taxon>Costertonia</taxon>
    </lineage>
</organism>
<evidence type="ECO:0000313" key="3">
    <source>
        <dbReference type="Proteomes" id="UP000509302"/>
    </source>
</evidence>
<dbReference type="KEGG" id="cagg:HYG79_03345"/>
<evidence type="ECO:0000256" key="1">
    <source>
        <dbReference type="SAM" id="Phobius"/>
    </source>
</evidence>
<sequence length="246" mass="28172">MAPIKFEEHIKDKLQEREIKPSLSAWERISEKLETPVKQKRSSFFWYGIAAGFIGLLLVSILFFKSKNPLKIKNDKVIVNTEQKGEKQEDDKKALPVLEGKSGDKYAEAPKSIKYVEKETIAPQLDRREENLAGNAQRGIIEDKVQKVFDTPEKIIEKKLVEVLAQANSMEQNNETLTDAEVDSLLRQAQKEILTNKLFRDTNKVDAMALLSDVESEIDQSFRDQIFEKLKTGFFKVRTAVADRNN</sequence>
<keyword evidence="1" id="KW-0472">Membrane</keyword>
<protein>
    <submittedName>
        <fullName evidence="2">Uncharacterized protein</fullName>
    </submittedName>
</protein>
<reference evidence="2 3" key="1">
    <citation type="journal article" date="2006" name="Int. J. Syst. Evol. Microbiol.">
        <title>Costertonia aggregata gen. nov., sp. nov., a mesophilic marine bacterium of the family Flavobacteriaceae, isolated from a mature biofilm.</title>
        <authorList>
            <person name="Kwon K.K."/>
            <person name="Lee Y.K."/>
            <person name="Lee H.K."/>
        </authorList>
    </citation>
    <scope>NUCLEOTIDE SEQUENCE [LARGE SCALE GENOMIC DNA]</scope>
    <source>
        <strain evidence="2 3">KCCM 42265</strain>
    </source>
</reference>
<dbReference type="Proteomes" id="UP000509302">
    <property type="component" value="Chromosome"/>
</dbReference>
<keyword evidence="3" id="KW-1185">Reference proteome</keyword>
<evidence type="ECO:0000313" key="2">
    <source>
        <dbReference type="EMBL" id="QLG44419.1"/>
    </source>
</evidence>
<keyword evidence="1" id="KW-1133">Transmembrane helix</keyword>
<gene>
    <name evidence="2" type="ORF">HYG79_03345</name>
</gene>
<proteinExistence type="predicted"/>
<dbReference type="RefSeq" id="WP_179240753.1">
    <property type="nucleotide sequence ID" value="NZ_CP058595.1"/>
</dbReference>
<keyword evidence="1" id="KW-0812">Transmembrane</keyword>
<accession>A0A7H9ALU9</accession>
<feature type="transmembrane region" description="Helical" evidence="1">
    <location>
        <begin position="44"/>
        <end position="64"/>
    </location>
</feature>
<dbReference type="EMBL" id="CP058595">
    <property type="protein sequence ID" value="QLG44419.1"/>
    <property type="molecule type" value="Genomic_DNA"/>
</dbReference>
<name>A0A7H9ALU9_9FLAO</name>
<dbReference type="AlphaFoldDB" id="A0A7H9ALU9"/>